<keyword evidence="1" id="KW-1133">Transmembrane helix</keyword>
<evidence type="ECO:0000256" key="1">
    <source>
        <dbReference type="SAM" id="Phobius"/>
    </source>
</evidence>
<organism evidence="2 3">
    <name type="scientific">Paraglaciecola arctica BSs20135</name>
    <dbReference type="NCBI Taxonomy" id="493475"/>
    <lineage>
        <taxon>Bacteria</taxon>
        <taxon>Pseudomonadati</taxon>
        <taxon>Pseudomonadota</taxon>
        <taxon>Gammaproteobacteria</taxon>
        <taxon>Alteromonadales</taxon>
        <taxon>Alteromonadaceae</taxon>
        <taxon>Paraglaciecola</taxon>
    </lineage>
</organism>
<dbReference type="OrthoDB" id="7061905at2"/>
<dbReference type="InterPro" id="IPR021367">
    <property type="entry name" value="DUF2982"/>
</dbReference>
<evidence type="ECO:0000313" key="2">
    <source>
        <dbReference type="EMBL" id="GAC19095.1"/>
    </source>
</evidence>
<dbReference type="RefSeq" id="WP_007619550.1">
    <property type="nucleotide sequence ID" value="NZ_BAEO01000027.1"/>
</dbReference>
<sequence>MQDIIEIRSQAKRNVIASVLIGLVGLCLASITFSVLPKSLYLIGIFLTSASLVALLIAWVKYREPQFSFLLSRTAILYNHRNGRWQLDWHNIQRIDVPKVTHGVELKSLDMVAIKIKDYSVFLETVSPRLMSNILMEQRPLLFHDMPPSQDCATGSCHSDDMLEHDYFKDSKGIEYKGIQAMFANRMTKLRARLGYDVFIAGSELDRPEQEFVDLLRQCQQRVLATPNSA</sequence>
<feature type="transmembrane region" description="Helical" evidence="1">
    <location>
        <begin position="41"/>
        <end position="60"/>
    </location>
</feature>
<evidence type="ECO:0000313" key="3">
    <source>
        <dbReference type="Proteomes" id="UP000006327"/>
    </source>
</evidence>
<protein>
    <recommendedName>
        <fullName evidence="4">DUF2982 domain-containing protein</fullName>
    </recommendedName>
</protein>
<feature type="transmembrane region" description="Helical" evidence="1">
    <location>
        <begin position="15"/>
        <end position="35"/>
    </location>
</feature>
<dbReference type="eggNOG" id="ENOG5032S0P">
    <property type="taxonomic scope" value="Bacteria"/>
</dbReference>
<keyword evidence="1" id="KW-0472">Membrane</keyword>
<dbReference type="STRING" id="493475.GARC_2128"/>
<reference evidence="2 3" key="1">
    <citation type="journal article" date="2017" name="Antonie Van Leeuwenhoek">
        <title>Rhizobium rhizosphaerae sp. nov., a novel species isolated from rice rhizosphere.</title>
        <authorList>
            <person name="Zhao J.J."/>
            <person name="Zhang J."/>
            <person name="Zhang R.J."/>
            <person name="Zhang C.W."/>
            <person name="Yin H.Q."/>
            <person name="Zhang X.X."/>
        </authorList>
    </citation>
    <scope>NUCLEOTIDE SEQUENCE [LARGE SCALE GENOMIC DNA]</scope>
    <source>
        <strain evidence="2 3">BSs20135</strain>
    </source>
</reference>
<proteinExistence type="predicted"/>
<keyword evidence="1" id="KW-0812">Transmembrane</keyword>
<accession>K6Z6L9</accession>
<dbReference type="EMBL" id="BAEO01000027">
    <property type="protein sequence ID" value="GAC19095.1"/>
    <property type="molecule type" value="Genomic_DNA"/>
</dbReference>
<dbReference type="AlphaFoldDB" id="K6Z6L9"/>
<comment type="caution">
    <text evidence="2">The sequence shown here is derived from an EMBL/GenBank/DDBJ whole genome shotgun (WGS) entry which is preliminary data.</text>
</comment>
<keyword evidence="3" id="KW-1185">Reference proteome</keyword>
<dbReference type="Pfam" id="PF11201">
    <property type="entry name" value="DUF2982"/>
    <property type="match status" value="1"/>
</dbReference>
<gene>
    <name evidence="2" type="ORF">GARC_2128</name>
</gene>
<name>K6Z6L9_9ALTE</name>
<evidence type="ECO:0008006" key="4">
    <source>
        <dbReference type="Google" id="ProtNLM"/>
    </source>
</evidence>
<dbReference type="Proteomes" id="UP000006327">
    <property type="component" value="Unassembled WGS sequence"/>
</dbReference>